<dbReference type="CDD" id="cd16917">
    <property type="entry name" value="HATPase_UhpB-NarQ-NarX-like"/>
    <property type="match status" value="1"/>
</dbReference>
<dbReference type="Gene3D" id="1.20.5.1930">
    <property type="match status" value="1"/>
</dbReference>
<dbReference type="Pfam" id="PF02518">
    <property type="entry name" value="HATPase_c"/>
    <property type="match status" value="1"/>
</dbReference>
<keyword evidence="9" id="KW-0472">Membrane</keyword>
<evidence type="ECO:0000313" key="13">
    <source>
        <dbReference type="Proteomes" id="UP000646749"/>
    </source>
</evidence>
<dbReference type="InterPro" id="IPR003594">
    <property type="entry name" value="HATPase_dom"/>
</dbReference>
<keyword evidence="8" id="KW-0902">Two-component regulatory system</keyword>
<dbReference type="PANTHER" id="PTHR24421:SF10">
    <property type="entry name" value="NITRATE_NITRITE SENSOR PROTEIN NARQ"/>
    <property type="match status" value="1"/>
</dbReference>
<name>A0ABQ4DZM3_9ACTN</name>
<evidence type="ECO:0000313" key="12">
    <source>
        <dbReference type="EMBL" id="GIG87885.1"/>
    </source>
</evidence>
<keyword evidence="7" id="KW-0067">ATP-binding</keyword>
<dbReference type="SUPFAM" id="SSF55874">
    <property type="entry name" value="ATPase domain of HSP90 chaperone/DNA topoisomerase II/histidine kinase"/>
    <property type="match status" value="1"/>
</dbReference>
<evidence type="ECO:0000256" key="6">
    <source>
        <dbReference type="ARBA" id="ARBA00022777"/>
    </source>
</evidence>
<proteinExistence type="predicted"/>
<feature type="domain" description="Signal transduction histidine kinase subgroup 3 dimerisation and phosphoacceptor" evidence="11">
    <location>
        <begin position="171"/>
        <end position="235"/>
    </location>
</feature>
<keyword evidence="3" id="KW-0597">Phosphoprotein</keyword>
<comment type="caution">
    <text evidence="12">The sequence shown here is derived from an EMBL/GenBank/DDBJ whole genome shotgun (WGS) entry which is preliminary data.</text>
</comment>
<evidence type="ECO:0000256" key="3">
    <source>
        <dbReference type="ARBA" id="ARBA00022553"/>
    </source>
</evidence>
<keyword evidence="13" id="KW-1185">Reference proteome</keyword>
<sequence>MRFWVADVGLAVFAFTAAAARVAVAPDLPGDRAPDALAYTIVAGMAVALLLRRRLPAVVLAVVVVLFLGYHMLRYPGGAPAVPVWIALYSVAVAPRRRIGLTVAALFIVVDAQSRMAVAGLGPLDAELDGSTVVFVAALLLGEVVRARREHSRLLAAQRDRVVAQRLMEDRIRIARELHDVSAHTLAVVAVQAGVAADVLDDDPGQARTALAAVRQAAREAMTELRAAVGVLRDGQRPDEPEQPAPTLRRLPELAATTGATLVEEGVRRPLPRAVEATAYRMVQEAVANAVRHSGARRIEIQVHYAVDGLSLAVRDDGCGGGGPPGNGLRGMTERATGLGGWVRAGPARQGGFEVRGWLPG</sequence>
<dbReference type="InterPro" id="IPR036890">
    <property type="entry name" value="HATPase_C_sf"/>
</dbReference>
<evidence type="ECO:0000256" key="8">
    <source>
        <dbReference type="ARBA" id="ARBA00023012"/>
    </source>
</evidence>
<protein>
    <recommendedName>
        <fullName evidence="2">histidine kinase</fullName>
        <ecNumber evidence="2">2.7.13.3</ecNumber>
    </recommendedName>
</protein>
<evidence type="ECO:0000256" key="4">
    <source>
        <dbReference type="ARBA" id="ARBA00022679"/>
    </source>
</evidence>
<dbReference type="EMBL" id="BONW01000013">
    <property type="protein sequence ID" value="GIG87885.1"/>
    <property type="molecule type" value="Genomic_DNA"/>
</dbReference>
<evidence type="ECO:0000256" key="9">
    <source>
        <dbReference type="SAM" id="Phobius"/>
    </source>
</evidence>
<dbReference type="InterPro" id="IPR011712">
    <property type="entry name" value="Sig_transdc_His_kin_sub3_dim/P"/>
</dbReference>
<dbReference type="Gene3D" id="3.30.565.10">
    <property type="entry name" value="Histidine kinase-like ATPase, C-terminal domain"/>
    <property type="match status" value="1"/>
</dbReference>
<keyword evidence="9" id="KW-1133">Transmembrane helix</keyword>
<dbReference type="RefSeq" id="WP_203866420.1">
    <property type="nucleotide sequence ID" value="NZ_BONW01000013.1"/>
</dbReference>
<keyword evidence="4" id="KW-0808">Transferase</keyword>
<keyword evidence="5" id="KW-0547">Nucleotide-binding</keyword>
<evidence type="ECO:0000256" key="2">
    <source>
        <dbReference type="ARBA" id="ARBA00012438"/>
    </source>
</evidence>
<dbReference type="InterPro" id="IPR050482">
    <property type="entry name" value="Sensor_HK_TwoCompSys"/>
</dbReference>
<feature type="transmembrane region" description="Helical" evidence="9">
    <location>
        <begin position="57"/>
        <end position="73"/>
    </location>
</feature>
<dbReference type="Pfam" id="PF07730">
    <property type="entry name" value="HisKA_3"/>
    <property type="match status" value="1"/>
</dbReference>
<organism evidence="12 13">
    <name type="scientific">Plantactinospora endophytica</name>
    <dbReference type="NCBI Taxonomy" id="673535"/>
    <lineage>
        <taxon>Bacteria</taxon>
        <taxon>Bacillati</taxon>
        <taxon>Actinomycetota</taxon>
        <taxon>Actinomycetes</taxon>
        <taxon>Micromonosporales</taxon>
        <taxon>Micromonosporaceae</taxon>
        <taxon>Plantactinospora</taxon>
    </lineage>
</organism>
<dbReference type="EC" id="2.7.13.3" evidence="2"/>
<dbReference type="Proteomes" id="UP000646749">
    <property type="component" value="Unassembled WGS sequence"/>
</dbReference>
<evidence type="ECO:0000256" key="5">
    <source>
        <dbReference type="ARBA" id="ARBA00022741"/>
    </source>
</evidence>
<dbReference type="PANTHER" id="PTHR24421">
    <property type="entry name" value="NITRATE/NITRITE SENSOR PROTEIN NARX-RELATED"/>
    <property type="match status" value="1"/>
</dbReference>
<evidence type="ECO:0000259" key="11">
    <source>
        <dbReference type="Pfam" id="PF07730"/>
    </source>
</evidence>
<keyword evidence="9" id="KW-0812">Transmembrane</keyword>
<gene>
    <name evidence="12" type="ORF">Pen02_28210</name>
</gene>
<comment type="catalytic activity">
    <reaction evidence="1">
        <text>ATP + protein L-histidine = ADP + protein N-phospho-L-histidine.</text>
        <dbReference type="EC" id="2.7.13.3"/>
    </reaction>
</comment>
<evidence type="ECO:0000256" key="7">
    <source>
        <dbReference type="ARBA" id="ARBA00022840"/>
    </source>
</evidence>
<feature type="domain" description="Histidine kinase/HSP90-like ATPase" evidence="10">
    <location>
        <begin position="276"/>
        <end position="320"/>
    </location>
</feature>
<reference evidence="12 13" key="1">
    <citation type="submission" date="2021-01" db="EMBL/GenBank/DDBJ databases">
        <title>Whole genome shotgun sequence of Plantactinospora endophytica NBRC 110450.</title>
        <authorList>
            <person name="Komaki H."/>
            <person name="Tamura T."/>
        </authorList>
    </citation>
    <scope>NUCLEOTIDE SEQUENCE [LARGE SCALE GENOMIC DNA]</scope>
    <source>
        <strain evidence="12 13">NBRC 110450</strain>
    </source>
</reference>
<feature type="transmembrane region" description="Helical" evidence="9">
    <location>
        <begin position="36"/>
        <end position="52"/>
    </location>
</feature>
<accession>A0ABQ4DZM3</accession>
<keyword evidence="6" id="KW-0418">Kinase</keyword>
<evidence type="ECO:0000259" key="10">
    <source>
        <dbReference type="Pfam" id="PF02518"/>
    </source>
</evidence>
<evidence type="ECO:0000256" key="1">
    <source>
        <dbReference type="ARBA" id="ARBA00000085"/>
    </source>
</evidence>